<gene>
    <name evidence="12" type="ORF">WMY93_000534</name>
</gene>
<dbReference type="GO" id="GO:0045454">
    <property type="term" value="P:cell redox homeostasis"/>
    <property type="evidence" value="ECO:0007669"/>
    <property type="project" value="TreeGrafter"/>
</dbReference>
<feature type="compositionally biased region" description="Basic and acidic residues" evidence="9">
    <location>
        <begin position="409"/>
        <end position="421"/>
    </location>
</feature>
<dbReference type="InterPro" id="IPR050217">
    <property type="entry name" value="Peroxiredoxin"/>
</dbReference>
<dbReference type="Proteomes" id="UP001460270">
    <property type="component" value="Unassembled WGS sequence"/>
</dbReference>
<keyword evidence="3" id="KW-0575">Peroxidase</keyword>
<evidence type="ECO:0000256" key="2">
    <source>
        <dbReference type="ARBA" id="ARBA00013017"/>
    </source>
</evidence>
<dbReference type="PROSITE" id="PS51352">
    <property type="entry name" value="THIOREDOXIN_2"/>
    <property type="match status" value="1"/>
</dbReference>
<dbReference type="Gene3D" id="3.40.30.10">
    <property type="entry name" value="Glutaredoxin"/>
    <property type="match status" value="1"/>
</dbReference>
<comment type="catalytic activity">
    <reaction evidence="8">
        <text>a hydroperoxide + [thioredoxin]-dithiol = an alcohol + [thioredoxin]-disulfide + H2O</text>
        <dbReference type="Rhea" id="RHEA:62620"/>
        <dbReference type="Rhea" id="RHEA-COMP:10698"/>
        <dbReference type="Rhea" id="RHEA-COMP:10700"/>
        <dbReference type="ChEBI" id="CHEBI:15377"/>
        <dbReference type="ChEBI" id="CHEBI:29950"/>
        <dbReference type="ChEBI" id="CHEBI:30879"/>
        <dbReference type="ChEBI" id="CHEBI:35924"/>
        <dbReference type="ChEBI" id="CHEBI:50058"/>
        <dbReference type="EC" id="1.11.1.24"/>
    </reaction>
</comment>
<evidence type="ECO:0000256" key="7">
    <source>
        <dbReference type="ARBA" id="ARBA00023284"/>
    </source>
</evidence>
<dbReference type="GO" id="GO:0019430">
    <property type="term" value="P:removal of superoxide radicals"/>
    <property type="evidence" value="ECO:0007669"/>
    <property type="project" value="TreeGrafter"/>
</dbReference>
<comment type="similarity">
    <text evidence="1">Belongs to the peroxiredoxin family. AhpC/Prx1 subfamily.</text>
</comment>
<dbReference type="InterPro" id="IPR000866">
    <property type="entry name" value="AhpC/TSA"/>
</dbReference>
<dbReference type="InterPro" id="IPR036570">
    <property type="entry name" value="HORMA_dom_sf"/>
</dbReference>
<feature type="region of interest" description="Disordered" evidence="9">
    <location>
        <begin position="409"/>
        <end position="459"/>
    </location>
</feature>
<evidence type="ECO:0000313" key="13">
    <source>
        <dbReference type="Proteomes" id="UP001460270"/>
    </source>
</evidence>
<dbReference type="GO" id="GO:0042744">
    <property type="term" value="P:hydrogen peroxide catabolic process"/>
    <property type="evidence" value="ECO:0007669"/>
    <property type="project" value="TreeGrafter"/>
</dbReference>
<dbReference type="InterPro" id="IPR019479">
    <property type="entry name" value="Peroxiredoxin_C"/>
</dbReference>
<evidence type="ECO:0000259" key="10">
    <source>
        <dbReference type="PROSITE" id="PS50815"/>
    </source>
</evidence>
<evidence type="ECO:0000256" key="8">
    <source>
        <dbReference type="ARBA" id="ARBA00049091"/>
    </source>
</evidence>
<dbReference type="PROSITE" id="PS50815">
    <property type="entry name" value="HORMA"/>
    <property type="match status" value="1"/>
</dbReference>
<organism evidence="12 13">
    <name type="scientific">Mugilogobius chulae</name>
    <name type="common">yellowstripe goby</name>
    <dbReference type="NCBI Taxonomy" id="88201"/>
    <lineage>
        <taxon>Eukaryota</taxon>
        <taxon>Metazoa</taxon>
        <taxon>Chordata</taxon>
        <taxon>Craniata</taxon>
        <taxon>Vertebrata</taxon>
        <taxon>Euteleostomi</taxon>
        <taxon>Actinopterygii</taxon>
        <taxon>Neopterygii</taxon>
        <taxon>Teleostei</taxon>
        <taxon>Neoteleostei</taxon>
        <taxon>Acanthomorphata</taxon>
        <taxon>Gobiaria</taxon>
        <taxon>Gobiiformes</taxon>
        <taxon>Gobioidei</taxon>
        <taxon>Gobiidae</taxon>
        <taxon>Gobionellinae</taxon>
        <taxon>Mugilogobius</taxon>
    </lineage>
</organism>
<sequence length="459" mass="52604">MAPDFTAKAVMPDMDFKDIKLSDYRGKYVVFFFYPLDFTFVCPTEIIAFSDAADEFRKIGCEVIAASTDSHFSHFAWCNTPRKQGGLGAMKIPLVSDTRRTISTDYGVLKEDEGIAFRGLFIIDTKGILRQITINDIPVGRSVDETLRLVQAFQFTDKHGEVCPAGWKPGSDTIKPDMQKRDLKTEQASLVFVKRMMAVAVSSITYLRGIFPEDAYRSRYLEDLCIKVLREDCSTPGANKVVKWMMGCFDALEKQYLQIVFIGVYTNRDDPNCIIESYQFKFKYTEKGPQLDIFRKNAVQMQVTLEDTRRASVLLIRKLFLLMQNLGSLPNNVYLTMKLYYYDITPEEYEPPGFKQGECDSLWFEGTAVHFKVGDVQTPFHTLRVRVSAEQGRLAKLQEENHLRDTKLEKNEKTDCQKKELDEEDVPSEDESAQFKKPTRPLAKKKALVKTSAKKKRVI</sequence>
<protein>
    <recommendedName>
        <fullName evidence="2">thioredoxin-dependent peroxiredoxin</fullName>
        <ecNumber evidence="2">1.11.1.24</ecNumber>
    </recommendedName>
</protein>
<name>A0AAW0PZ69_9GOBI</name>
<dbReference type="CDD" id="cd03015">
    <property type="entry name" value="PRX_Typ2cys"/>
    <property type="match status" value="1"/>
</dbReference>
<dbReference type="GO" id="GO:0008379">
    <property type="term" value="F:thioredoxin peroxidase activity"/>
    <property type="evidence" value="ECO:0007669"/>
    <property type="project" value="TreeGrafter"/>
</dbReference>
<dbReference type="InterPro" id="IPR013766">
    <property type="entry name" value="Thioredoxin_domain"/>
</dbReference>
<dbReference type="SUPFAM" id="SSF52833">
    <property type="entry name" value="Thioredoxin-like"/>
    <property type="match status" value="1"/>
</dbReference>
<accession>A0AAW0PZ69</accession>
<dbReference type="AlphaFoldDB" id="A0AAW0PZ69"/>
<comment type="caution">
    <text evidence="12">The sequence shown here is derived from an EMBL/GenBank/DDBJ whole genome shotgun (WGS) entry which is preliminary data.</text>
</comment>
<dbReference type="PANTHER" id="PTHR10681">
    <property type="entry name" value="THIOREDOXIN PEROXIDASE"/>
    <property type="match status" value="1"/>
</dbReference>
<dbReference type="GO" id="GO:0005829">
    <property type="term" value="C:cytosol"/>
    <property type="evidence" value="ECO:0007669"/>
    <property type="project" value="TreeGrafter"/>
</dbReference>
<evidence type="ECO:0000256" key="9">
    <source>
        <dbReference type="SAM" id="MobiDB-lite"/>
    </source>
</evidence>
<feature type="domain" description="Thioredoxin" evidence="11">
    <location>
        <begin position="1"/>
        <end position="155"/>
    </location>
</feature>
<feature type="compositionally biased region" description="Acidic residues" evidence="9">
    <location>
        <begin position="422"/>
        <end position="432"/>
    </location>
</feature>
<feature type="compositionally biased region" description="Basic residues" evidence="9">
    <location>
        <begin position="437"/>
        <end position="459"/>
    </location>
</feature>
<dbReference type="Pfam" id="PF02301">
    <property type="entry name" value="HORMA"/>
    <property type="match status" value="1"/>
</dbReference>
<dbReference type="InterPro" id="IPR036249">
    <property type="entry name" value="Thioredoxin-like_sf"/>
</dbReference>
<evidence type="ECO:0000259" key="11">
    <source>
        <dbReference type="PROSITE" id="PS51352"/>
    </source>
</evidence>
<keyword evidence="7" id="KW-0676">Redox-active center</keyword>
<evidence type="ECO:0000256" key="5">
    <source>
        <dbReference type="ARBA" id="ARBA00023002"/>
    </source>
</evidence>
<keyword evidence="5" id="KW-0560">Oxidoreductase</keyword>
<dbReference type="FunFam" id="3.40.30.10:FF:000003">
    <property type="entry name" value="Peroxiredoxin 1"/>
    <property type="match status" value="1"/>
</dbReference>
<dbReference type="Pfam" id="PF00578">
    <property type="entry name" value="AhpC-TSA"/>
    <property type="match status" value="1"/>
</dbReference>
<reference evidence="13" key="1">
    <citation type="submission" date="2024-04" db="EMBL/GenBank/DDBJ databases">
        <title>Salinicola lusitanus LLJ914,a marine bacterium isolated from the Okinawa Trough.</title>
        <authorList>
            <person name="Li J."/>
        </authorList>
    </citation>
    <scope>NUCLEOTIDE SEQUENCE [LARGE SCALE GENOMIC DNA]</scope>
</reference>
<dbReference type="Gene3D" id="3.30.900.10">
    <property type="entry name" value="HORMA domain"/>
    <property type="match status" value="1"/>
</dbReference>
<evidence type="ECO:0000256" key="6">
    <source>
        <dbReference type="ARBA" id="ARBA00023157"/>
    </source>
</evidence>
<dbReference type="Pfam" id="PF10417">
    <property type="entry name" value="1-cysPrx_C"/>
    <property type="match status" value="1"/>
</dbReference>
<dbReference type="EMBL" id="JBBPFD010000001">
    <property type="protein sequence ID" value="KAK7944806.1"/>
    <property type="molecule type" value="Genomic_DNA"/>
</dbReference>
<feature type="domain" description="HORMA" evidence="10">
    <location>
        <begin position="187"/>
        <end position="387"/>
    </location>
</feature>
<evidence type="ECO:0000256" key="4">
    <source>
        <dbReference type="ARBA" id="ARBA00022862"/>
    </source>
</evidence>
<dbReference type="PANTHER" id="PTHR10681:SF111">
    <property type="entry name" value="PEROXIREDOXIN-1"/>
    <property type="match status" value="1"/>
</dbReference>
<dbReference type="EC" id="1.11.1.24" evidence="2"/>
<dbReference type="SUPFAM" id="SSF56019">
    <property type="entry name" value="The spindle assembly checkpoint protein mad2"/>
    <property type="match status" value="1"/>
</dbReference>
<evidence type="ECO:0000256" key="1">
    <source>
        <dbReference type="ARBA" id="ARBA00009796"/>
    </source>
</evidence>
<evidence type="ECO:0000256" key="3">
    <source>
        <dbReference type="ARBA" id="ARBA00022559"/>
    </source>
</evidence>
<keyword evidence="4" id="KW-0049">Antioxidant</keyword>
<keyword evidence="6" id="KW-1015">Disulfide bond</keyword>
<evidence type="ECO:0000313" key="12">
    <source>
        <dbReference type="EMBL" id="KAK7944806.1"/>
    </source>
</evidence>
<dbReference type="InterPro" id="IPR003511">
    <property type="entry name" value="HORMA_dom"/>
</dbReference>
<proteinExistence type="inferred from homology"/>
<keyword evidence="13" id="KW-1185">Reference proteome</keyword>
<dbReference type="GO" id="GO:0045321">
    <property type="term" value="P:leukocyte activation"/>
    <property type="evidence" value="ECO:0007669"/>
    <property type="project" value="TreeGrafter"/>
</dbReference>